<protein>
    <recommendedName>
        <fullName evidence="3">Domain of unknown function DB domain-containing protein</fullName>
    </recommendedName>
</protein>
<dbReference type="Proteomes" id="UP000887540">
    <property type="component" value="Unplaced"/>
</dbReference>
<keyword evidence="4" id="KW-1185">Reference proteome</keyword>
<name>A0A914DWZ6_9BILA</name>
<accession>A0A914DWZ6</accession>
<evidence type="ECO:0000256" key="2">
    <source>
        <dbReference type="SAM" id="SignalP"/>
    </source>
</evidence>
<feature type="signal peptide" evidence="2">
    <location>
        <begin position="1"/>
        <end position="21"/>
    </location>
</feature>
<feature type="domain" description="Domain of unknown function DB" evidence="3">
    <location>
        <begin position="221"/>
        <end position="327"/>
    </location>
</feature>
<evidence type="ECO:0000313" key="5">
    <source>
        <dbReference type="WBParaSite" id="ACRNAN_scaffold4595.g29319.t1"/>
    </source>
</evidence>
<feature type="chain" id="PRO_5037345321" description="Domain of unknown function DB domain-containing protein" evidence="2">
    <location>
        <begin position="22"/>
        <end position="336"/>
    </location>
</feature>
<dbReference type="PANTHER" id="PTHR21679:SF4">
    <property type="entry name" value="DOMAIN OF UNKNOWN FUNCTION DB DOMAIN-CONTAINING PROTEIN"/>
    <property type="match status" value="1"/>
</dbReference>
<dbReference type="AlphaFoldDB" id="A0A914DWZ6"/>
<evidence type="ECO:0000256" key="1">
    <source>
        <dbReference type="SAM" id="MobiDB-lite"/>
    </source>
</evidence>
<evidence type="ECO:0000259" key="3">
    <source>
        <dbReference type="Pfam" id="PF01682"/>
    </source>
</evidence>
<feature type="compositionally biased region" description="Polar residues" evidence="1">
    <location>
        <begin position="158"/>
        <end position="169"/>
    </location>
</feature>
<keyword evidence="2" id="KW-0732">Signal</keyword>
<organism evidence="4 5">
    <name type="scientific">Acrobeloides nanus</name>
    <dbReference type="NCBI Taxonomy" id="290746"/>
    <lineage>
        <taxon>Eukaryota</taxon>
        <taxon>Metazoa</taxon>
        <taxon>Ecdysozoa</taxon>
        <taxon>Nematoda</taxon>
        <taxon>Chromadorea</taxon>
        <taxon>Rhabditida</taxon>
        <taxon>Tylenchina</taxon>
        <taxon>Cephalobomorpha</taxon>
        <taxon>Cephaloboidea</taxon>
        <taxon>Cephalobidae</taxon>
        <taxon>Acrobeloides</taxon>
    </lineage>
</organism>
<reference evidence="5" key="1">
    <citation type="submission" date="2022-11" db="UniProtKB">
        <authorList>
            <consortium name="WormBaseParasite"/>
        </authorList>
    </citation>
    <scope>IDENTIFICATION</scope>
</reference>
<dbReference type="WBParaSite" id="ACRNAN_scaffold4595.g29319.t1">
    <property type="protein sequence ID" value="ACRNAN_scaffold4595.g29319.t1"/>
    <property type="gene ID" value="ACRNAN_scaffold4595.g29319"/>
</dbReference>
<sequence length="336" mass="36917">MKQTMLSSIAALAAVLLYCEGRSSDNLPSCDAIPKLLCCTDRVLEKCLAGCTDYVSEKCSHKLNKFSQASSYKRKQPSSTSVENTSKETEKVSPVRAEADDDLIPLPNLPKPQREEPRRARQHAAARVQQPTGNKARNLADLPQEGFIEQKPPVGSGHATSSRVSQSIPRSGGDYDLLNSKYPVTEVSDADLKKDCGTALSHPPFAPCLPRNTVDELFLSCCQQHVPSNCHSLCTYEHRENVAAETLIAAVQQDNCDLKYLSALLYCANQNRDNRKCCEHLGLSNPELGVGDRCLRMCNIARSGNTLGTVEKNDLVCLSNWNVLMYCARSGLRTIN</sequence>
<feature type="compositionally biased region" description="Polar residues" evidence="1">
    <location>
        <begin position="70"/>
        <end position="84"/>
    </location>
</feature>
<dbReference type="PANTHER" id="PTHR21679">
    <property type="entry name" value="DOMAIN OF UNKNOWN FUNCTION DB DOMAIN-CONTAINING PROTEIN-RELATED"/>
    <property type="match status" value="1"/>
</dbReference>
<feature type="region of interest" description="Disordered" evidence="1">
    <location>
        <begin position="70"/>
        <end position="172"/>
    </location>
</feature>
<proteinExistence type="predicted"/>
<evidence type="ECO:0000313" key="4">
    <source>
        <dbReference type="Proteomes" id="UP000887540"/>
    </source>
</evidence>
<dbReference type="InterPro" id="IPR002602">
    <property type="entry name" value="DB"/>
</dbReference>
<dbReference type="Pfam" id="PF01682">
    <property type="entry name" value="DB"/>
    <property type="match status" value="1"/>
</dbReference>